<dbReference type="SUPFAM" id="SSF53850">
    <property type="entry name" value="Periplasmic binding protein-like II"/>
    <property type="match status" value="1"/>
</dbReference>
<dbReference type="InterPro" id="IPR058163">
    <property type="entry name" value="LysR-type_TF_proteobact-type"/>
</dbReference>
<dbReference type="InterPro" id="IPR000847">
    <property type="entry name" value="LysR_HTH_N"/>
</dbReference>
<evidence type="ECO:0000313" key="6">
    <source>
        <dbReference type="EMBL" id="OAN13339.1"/>
    </source>
</evidence>
<comment type="similarity">
    <text evidence="1">Belongs to the LysR transcriptional regulatory family.</text>
</comment>
<proteinExistence type="inferred from homology"/>
<dbReference type="PROSITE" id="PS50931">
    <property type="entry name" value="HTH_LYSR"/>
    <property type="match status" value="1"/>
</dbReference>
<keyword evidence="3" id="KW-0238">DNA-binding</keyword>
<dbReference type="InterPro" id="IPR036388">
    <property type="entry name" value="WH-like_DNA-bd_sf"/>
</dbReference>
<evidence type="ECO:0000259" key="5">
    <source>
        <dbReference type="PROSITE" id="PS50931"/>
    </source>
</evidence>
<dbReference type="PRINTS" id="PR00039">
    <property type="entry name" value="HTHLYSR"/>
</dbReference>
<feature type="domain" description="HTH lysR-type" evidence="5">
    <location>
        <begin position="5"/>
        <end position="62"/>
    </location>
</feature>
<sequence>MRKLVPLKSIYAFVAVAELGSMTEAAEALCVSHSAVSQAIKGLESQLNQPLFHRVGRRVELNHLGKKYYRKVAPALEQIVQATEELSQTQHENRLTINMVHSLALHWWIPRVPDFQQTMPQLDVRISSIIGTFDLEREGVDVALIHGKPNEWQDYYCEKLGEDELVMVASPLLVEAAPFDGQDLPPTASSTDLALARWLLAHHPAIFVTNDRRKFDWQVWCEHTHTPMPINQKNLSFSASIQAVQATIRRLGVLITHRQFVRDDIADGLLVEVGPMVQNPHQDFYFACHPDKLRRESVLMLRAWLREQFR</sequence>
<evidence type="ECO:0000256" key="1">
    <source>
        <dbReference type="ARBA" id="ARBA00009437"/>
    </source>
</evidence>
<dbReference type="Proteomes" id="UP000078503">
    <property type="component" value="Unassembled WGS sequence"/>
</dbReference>
<dbReference type="GO" id="GO:0006351">
    <property type="term" value="P:DNA-templated transcription"/>
    <property type="evidence" value="ECO:0007669"/>
    <property type="project" value="TreeGrafter"/>
</dbReference>
<dbReference type="FunFam" id="1.10.10.10:FF:000001">
    <property type="entry name" value="LysR family transcriptional regulator"/>
    <property type="match status" value="1"/>
</dbReference>
<evidence type="ECO:0000256" key="2">
    <source>
        <dbReference type="ARBA" id="ARBA00023015"/>
    </source>
</evidence>
<dbReference type="STRING" id="858640.A3K86_16945"/>
<dbReference type="GO" id="GO:0043565">
    <property type="term" value="F:sequence-specific DNA binding"/>
    <property type="evidence" value="ECO:0007669"/>
    <property type="project" value="TreeGrafter"/>
</dbReference>
<dbReference type="OrthoDB" id="5526340at2"/>
<dbReference type="SUPFAM" id="SSF46785">
    <property type="entry name" value="Winged helix' DNA-binding domain"/>
    <property type="match status" value="1"/>
</dbReference>
<dbReference type="InterPro" id="IPR005119">
    <property type="entry name" value="LysR_subst-bd"/>
</dbReference>
<keyword evidence="2" id="KW-0805">Transcription regulation</keyword>
<dbReference type="PANTHER" id="PTHR30537">
    <property type="entry name" value="HTH-TYPE TRANSCRIPTIONAL REGULATOR"/>
    <property type="match status" value="1"/>
</dbReference>
<evidence type="ECO:0000256" key="4">
    <source>
        <dbReference type="ARBA" id="ARBA00023163"/>
    </source>
</evidence>
<accession>A0A178K7M3</accession>
<comment type="caution">
    <text evidence="6">The sequence shown here is derived from an EMBL/GenBank/DDBJ whole genome shotgun (WGS) entry which is preliminary data.</text>
</comment>
<dbReference type="EMBL" id="LVHF01000029">
    <property type="protein sequence ID" value="OAN13339.1"/>
    <property type="molecule type" value="Genomic_DNA"/>
</dbReference>
<organism evidence="6 7">
    <name type="scientific">Photobacterium jeanii</name>
    <dbReference type="NCBI Taxonomy" id="858640"/>
    <lineage>
        <taxon>Bacteria</taxon>
        <taxon>Pseudomonadati</taxon>
        <taxon>Pseudomonadota</taxon>
        <taxon>Gammaproteobacteria</taxon>
        <taxon>Vibrionales</taxon>
        <taxon>Vibrionaceae</taxon>
        <taxon>Photobacterium</taxon>
    </lineage>
</organism>
<keyword evidence="4" id="KW-0804">Transcription</keyword>
<dbReference type="InterPro" id="IPR036390">
    <property type="entry name" value="WH_DNA-bd_sf"/>
</dbReference>
<evidence type="ECO:0000313" key="7">
    <source>
        <dbReference type="Proteomes" id="UP000078503"/>
    </source>
</evidence>
<dbReference type="Pfam" id="PF00126">
    <property type="entry name" value="HTH_1"/>
    <property type="match status" value="1"/>
</dbReference>
<protein>
    <submittedName>
        <fullName evidence="6">LysR family transcriptional regulator</fullName>
    </submittedName>
</protein>
<evidence type="ECO:0000256" key="3">
    <source>
        <dbReference type="ARBA" id="ARBA00023125"/>
    </source>
</evidence>
<gene>
    <name evidence="6" type="ORF">A3K86_16945</name>
</gene>
<reference evidence="6 7" key="1">
    <citation type="submission" date="2016-03" db="EMBL/GenBank/DDBJ databases">
        <title>Photobacterium proteolyticum sp. nov. a protease producing bacterium isolated from ocean sediments of Laizhou Bay.</title>
        <authorList>
            <person name="Li Y."/>
        </authorList>
    </citation>
    <scope>NUCLEOTIDE SEQUENCE [LARGE SCALE GENOMIC DNA]</scope>
    <source>
        <strain evidence="6 7">R-40508</strain>
    </source>
</reference>
<name>A0A178K7M3_9GAMM</name>
<dbReference type="Gene3D" id="3.40.190.10">
    <property type="entry name" value="Periplasmic binding protein-like II"/>
    <property type="match status" value="2"/>
</dbReference>
<dbReference type="Gene3D" id="1.10.10.10">
    <property type="entry name" value="Winged helix-like DNA-binding domain superfamily/Winged helix DNA-binding domain"/>
    <property type="match status" value="1"/>
</dbReference>
<dbReference type="Pfam" id="PF03466">
    <property type="entry name" value="LysR_substrate"/>
    <property type="match status" value="1"/>
</dbReference>
<dbReference type="AlphaFoldDB" id="A0A178K7M3"/>
<dbReference type="PANTHER" id="PTHR30537:SF26">
    <property type="entry name" value="GLYCINE CLEAVAGE SYSTEM TRANSCRIPTIONAL ACTIVATOR"/>
    <property type="match status" value="1"/>
</dbReference>
<dbReference type="GO" id="GO:0003700">
    <property type="term" value="F:DNA-binding transcription factor activity"/>
    <property type="evidence" value="ECO:0007669"/>
    <property type="project" value="InterPro"/>
</dbReference>
<keyword evidence="7" id="KW-1185">Reference proteome</keyword>
<dbReference type="RefSeq" id="WP_068333853.1">
    <property type="nucleotide sequence ID" value="NZ_LVHF01000029.1"/>
</dbReference>